<dbReference type="Pfam" id="PF07517">
    <property type="entry name" value="SecA_DEAD"/>
    <property type="match status" value="1"/>
</dbReference>
<dbReference type="SMART" id="SM00958">
    <property type="entry name" value="SecA_PP_bind"/>
    <property type="match status" value="1"/>
</dbReference>
<dbReference type="SUPFAM" id="SSF52540">
    <property type="entry name" value="P-loop containing nucleoside triphosphate hydrolases"/>
    <property type="match status" value="2"/>
</dbReference>
<comment type="subcellular location">
    <subcellularLocation>
        <location evidence="2">Membrane</location>
        <topology evidence="2">Peripheral membrane protein</topology>
    </subcellularLocation>
</comment>
<dbReference type="GO" id="GO:0005524">
    <property type="term" value="F:ATP binding"/>
    <property type="evidence" value="ECO:0007669"/>
    <property type="project" value="UniProtKB-KW"/>
</dbReference>
<dbReference type="Pfam" id="PF01043">
    <property type="entry name" value="SecA_PP_bind"/>
    <property type="match status" value="1"/>
</dbReference>
<dbReference type="InterPro" id="IPR014001">
    <property type="entry name" value="Helicase_ATP-bd"/>
</dbReference>
<evidence type="ECO:0000313" key="20">
    <source>
        <dbReference type="Proteomes" id="UP000564033"/>
    </source>
</evidence>
<dbReference type="PANTHER" id="PTHR30612:SF0">
    <property type="entry name" value="CHLOROPLAST PROTEIN-TRANSPORTING ATPASE"/>
    <property type="match status" value="1"/>
</dbReference>
<evidence type="ECO:0000259" key="18">
    <source>
        <dbReference type="PROSITE" id="PS51196"/>
    </source>
</evidence>
<evidence type="ECO:0008006" key="21">
    <source>
        <dbReference type="Google" id="ProtNLM"/>
    </source>
</evidence>
<dbReference type="InterPro" id="IPR014018">
    <property type="entry name" value="SecA_motor_DEAD"/>
</dbReference>
<dbReference type="PRINTS" id="PR00906">
    <property type="entry name" value="SECA"/>
</dbReference>
<evidence type="ECO:0000259" key="17">
    <source>
        <dbReference type="PROSITE" id="PS51194"/>
    </source>
</evidence>
<comment type="caution">
    <text evidence="19">The sequence shown here is derived from an EMBL/GenBank/DDBJ whole genome shotgun (WGS) entry which is preliminary data.</text>
</comment>
<evidence type="ECO:0000256" key="7">
    <source>
        <dbReference type="ARBA" id="ARBA00022723"/>
    </source>
</evidence>
<dbReference type="FunFam" id="3.40.50.300:FF:000429">
    <property type="entry name" value="Preprotein translocase subunit SecA"/>
    <property type="match status" value="1"/>
</dbReference>
<evidence type="ECO:0000256" key="11">
    <source>
        <dbReference type="ARBA" id="ARBA00022927"/>
    </source>
</evidence>
<feature type="region of interest" description="Disordered" evidence="15">
    <location>
        <begin position="760"/>
        <end position="802"/>
    </location>
</feature>
<feature type="non-terminal residue" evidence="19">
    <location>
        <position position="1"/>
    </location>
</feature>
<keyword evidence="10" id="KW-0067">ATP-binding</keyword>
<feature type="domain" description="Helicase C-terminal" evidence="17">
    <location>
        <begin position="314"/>
        <end position="475"/>
    </location>
</feature>
<dbReference type="PROSITE" id="PS01312">
    <property type="entry name" value="SECA"/>
    <property type="match status" value="1"/>
</dbReference>
<dbReference type="SUPFAM" id="SSF81886">
    <property type="entry name" value="Helical scaffold and wing domains of SecA"/>
    <property type="match status" value="1"/>
</dbReference>
<feature type="domain" description="SecA family profile" evidence="18">
    <location>
        <begin position="1"/>
        <end position="470"/>
    </location>
</feature>
<keyword evidence="9" id="KW-0862">Zinc</keyword>
<evidence type="ECO:0000256" key="8">
    <source>
        <dbReference type="ARBA" id="ARBA00022741"/>
    </source>
</evidence>
<dbReference type="GO" id="GO:0005886">
    <property type="term" value="C:plasma membrane"/>
    <property type="evidence" value="ECO:0007669"/>
    <property type="project" value="TreeGrafter"/>
</dbReference>
<evidence type="ECO:0000256" key="3">
    <source>
        <dbReference type="ARBA" id="ARBA00007650"/>
    </source>
</evidence>
<dbReference type="InterPro" id="IPR004027">
    <property type="entry name" value="SEC_C_motif"/>
</dbReference>
<dbReference type="PROSITE" id="PS51192">
    <property type="entry name" value="HELICASE_ATP_BIND_1"/>
    <property type="match status" value="1"/>
</dbReference>
<dbReference type="Pfam" id="PF02810">
    <property type="entry name" value="SEC-C"/>
    <property type="match status" value="1"/>
</dbReference>
<keyword evidence="13" id="KW-0811">Translocation</keyword>
<dbReference type="PROSITE" id="PS51194">
    <property type="entry name" value="HELICASE_CTER"/>
    <property type="match status" value="1"/>
</dbReference>
<keyword evidence="14" id="KW-0472">Membrane</keyword>
<evidence type="ECO:0000256" key="12">
    <source>
        <dbReference type="ARBA" id="ARBA00022967"/>
    </source>
</evidence>
<protein>
    <recommendedName>
        <fullName evidence="21">Preprotein translocase subunit SecA</fullName>
    </recommendedName>
</protein>
<evidence type="ECO:0000313" key="19">
    <source>
        <dbReference type="EMBL" id="NLZ24308.1"/>
    </source>
</evidence>
<evidence type="ECO:0000256" key="14">
    <source>
        <dbReference type="ARBA" id="ARBA00023136"/>
    </source>
</evidence>
<dbReference type="GO" id="GO:0031522">
    <property type="term" value="C:cell envelope Sec protein transport complex"/>
    <property type="evidence" value="ECO:0007669"/>
    <property type="project" value="TreeGrafter"/>
</dbReference>
<dbReference type="InterPro" id="IPR036670">
    <property type="entry name" value="SecA_X-link_sf"/>
</dbReference>
<feature type="compositionally biased region" description="Basic and acidic residues" evidence="15">
    <location>
        <begin position="761"/>
        <end position="780"/>
    </location>
</feature>
<dbReference type="GO" id="GO:0005829">
    <property type="term" value="C:cytosol"/>
    <property type="evidence" value="ECO:0007669"/>
    <property type="project" value="TreeGrafter"/>
</dbReference>
<sequence>ILSSLGMSVGAINSGVQYRYITDEEAIQLKGDEARELIRERDEKAKKEGRLKYDHMSGVNLVECSKKEAYGCDVIYGTNNEYGFDYLRDNMVTNLDERVQGPRYFAIVDEADSILIDEARTPLIISTSAQASNEMYRDFANLVKSLQIEKHYSVDEKSNSVSLTDEGIDYVEKLLKVKNIYEDSQLAYHLDNALKAKELYRIDDEYMIRDGEVLIIDEFTGRAMTGRRYSEGLHQAIEAKEGVEVKRESRTMATITLQNYFRLYSYLSGMTGTALTEAEEFSSIYYLDTIVVPTNKPVVRKDHNDVVYRTEEGKFRAIIEDIKEHNKRGQPVLVGTTSVEKSEVLSMMLSKDGIRHEVLNAKYHEREAKIVSTAGQRGSVTIATNMAGRGTDIALGEGVTKLGGLYIIGSERHESRRIDNQLRGRSGRQGDPGESRFYVSFEDELMRLFGGDRMQMIMSQVGLDDDMPISMGILGRTIENAQKKVESHNYDIRKRLVEYDDVLNQQRDIIYGLRTNILEVGRESNSDAKTDLAKDMKYILDLDIEVLQDQLDGFTLSQKNTWEIPLLSELVFKLNPLDISVLKKVLDHIDFLVSSQLADDMGIDNVEERNLYIQIKNLLTEDVFEKAVKNLKFKNSIQFFRDLESKSVVERTRELKRVVLISFIEHIYAIGLAPMRELSKVLILQSIDRYWMEHLDNMQDLREGISLRNLAQRDPLVEYKNEGFSLFESMLNTIDENVVNRYFKVRVVRQEEQLRQPIQTEKQEVRSLTDNRPGKVEKQHTVKRSAQKVGRNDPCPCGSGKKYKKCCYPKYE</sequence>
<comment type="similarity">
    <text evidence="3">Belongs to the SecA family.</text>
</comment>
<dbReference type="InterPro" id="IPR036266">
    <property type="entry name" value="SecA_Wing/Scaffold_sf"/>
</dbReference>
<dbReference type="GO" id="GO:0006605">
    <property type="term" value="P:protein targeting"/>
    <property type="evidence" value="ECO:0007669"/>
    <property type="project" value="InterPro"/>
</dbReference>
<dbReference type="InterPro" id="IPR000185">
    <property type="entry name" value="SecA"/>
</dbReference>
<evidence type="ECO:0000256" key="1">
    <source>
        <dbReference type="ARBA" id="ARBA00001947"/>
    </source>
</evidence>
<dbReference type="Gene3D" id="3.40.50.300">
    <property type="entry name" value="P-loop containing nucleotide triphosphate hydrolases"/>
    <property type="match status" value="2"/>
</dbReference>
<dbReference type="InterPro" id="IPR011116">
    <property type="entry name" value="SecA_Wing/Scaffold"/>
</dbReference>
<dbReference type="InterPro" id="IPR011115">
    <property type="entry name" value="SecA_DEAD"/>
</dbReference>
<evidence type="ECO:0000256" key="9">
    <source>
        <dbReference type="ARBA" id="ARBA00022833"/>
    </source>
</evidence>
<dbReference type="InterPro" id="IPR044722">
    <property type="entry name" value="SecA_SF2_C"/>
</dbReference>
<organism evidence="19 20">
    <name type="scientific">Candidatus Dojkabacteria bacterium</name>
    <dbReference type="NCBI Taxonomy" id="2099670"/>
    <lineage>
        <taxon>Bacteria</taxon>
        <taxon>Candidatus Dojkabacteria</taxon>
    </lineage>
</organism>
<evidence type="ECO:0000256" key="2">
    <source>
        <dbReference type="ARBA" id="ARBA00004170"/>
    </source>
</evidence>
<dbReference type="EMBL" id="JAAZIL010000024">
    <property type="protein sequence ID" value="NLZ24308.1"/>
    <property type="molecule type" value="Genomic_DNA"/>
</dbReference>
<evidence type="ECO:0000256" key="15">
    <source>
        <dbReference type="SAM" id="MobiDB-lite"/>
    </source>
</evidence>
<dbReference type="Proteomes" id="UP000564033">
    <property type="component" value="Unassembled WGS sequence"/>
</dbReference>
<feature type="domain" description="Helicase ATP-binding" evidence="16">
    <location>
        <begin position="35"/>
        <end position="149"/>
    </location>
</feature>
<dbReference type="Gene3D" id="1.10.3060.10">
    <property type="entry name" value="Helical scaffold and wing domains of SecA"/>
    <property type="match status" value="1"/>
</dbReference>
<dbReference type="InterPro" id="IPR020937">
    <property type="entry name" value="SecA_CS"/>
</dbReference>
<evidence type="ECO:0000256" key="10">
    <source>
        <dbReference type="ARBA" id="ARBA00022840"/>
    </source>
</evidence>
<dbReference type="Pfam" id="PF07516">
    <property type="entry name" value="SecA_SW"/>
    <property type="match status" value="1"/>
</dbReference>
<evidence type="ECO:0000256" key="13">
    <source>
        <dbReference type="ARBA" id="ARBA00023010"/>
    </source>
</evidence>
<dbReference type="Gene3D" id="3.90.1440.10">
    <property type="entry name" value="SecA, preprotein cross-linking domain"/>
    <property type="match status" value="1"/>
</dbReference>
<dbReference type="SMART" id="SM00957">
    <property type="entry name" value="SecA_DEAD"/>
    <property type="match status" value="1"/>
</dbReference>
<keyword evidence="12" id="KW-1278">Translocase</keyword>
<dbReference type="PANTHER" id="PTHR30612">
    <property type="entry name" value="SECA INNER MEMBRANE COMPONENT OF SEC PROTEIN SECRETION SYSTEM"/>
    <property type="match status" value="1"/>
</dbReference>
<dbReference type="GO" id="GO:0006886">
    <property type="term" value="P:intracellular protein transport"/>
    <property type="evidence" value="ECO:0007669"/>
    <property type="project" value="InterPro"/>
</dbReference>
<evidence type="ECO:0000256" key="6">
    <source>
        <dbReference type="ARBA" id="ARBA00022490"/>
    </source>
</evidence>
<dbReference type="InterPro" id="IPR011130">
    <property type="entry name" value="SecA_preprotein_X-link_dom"/>
</dbReference>
<dbReference type="InterPro" id="IPR027417">
    <property type="entry name" value="P-loop_NTPase"/>
</dbReference>
<keyword evidence="8" id="KW-0547">Nucleotide-binding</keyword>
<dbReference type="GO" id="GO:0043952">
    <property type="term" value="P:protein transport by the Sec complex"/>
    <property type="evidence" value="ECO:0007669"/>
    <property type="project" value="TreeGrafter"/>
</dbReference>
<evidence type="ECO:0000256" key="4">
    <source>
        <dbReference type="ARBA" id="ARBA00022448"/>
    </source>
</evidence>
<dbReference type="CDD" id="cd18803">
    <property type="entry name" value="SF2_C_secA"/>
    <property type="match status" value="1"/>
</dbReference>
<dbReference type="GO" id="GO:0017038">
    <property type="term" value="P:protein import"/>
    <property type="evidence" value="ECO:0007669"/>
    <property type="project" value="InterPro"/>
</dbReference>
<dbReference type="Pfam" id="PF21090">
    <property type="entry name" value="P-loop_SecA"/>
    <property type="match status" value="1"/>
</dbReference>
<dbReference type="HAMAP" id="MF_01382">
    <property type="entry name" value="SecA"/>
    <property type="match status" value="1"/>
</dbReference>
<keyword evidence="6" id="KW-0963">Cytoplasm</keyword>
<accession>A0A847VCN9</accession>
<evidence type="ECO:0000259" key="16">
    <source>
        <dbReference type="PROSITE" id="PS51192"/>
    </source>
</evidence>
<reference evidence="19 20" key="1">
    <citation type="journal article" date="2020" name="Biotechnol. Biofuels">
        <title>New insights from the biogas microbiome by comprehensive genome-resolved metagenomics of nearly 1600 species originating from multiple anaerobic digesters.</title>
        <authorList>
            <person name="Campanaro S."/>
            <person name="Treu L."/>
            <person name="Rodriguez-R L.M."/>
            <person name="Kovalovszki A."/>
            <person name="Ziels R.M."/>
            <person name="Maus I."/>
            <person name="Zhu X."/>
            <person name="Kougias P.G."/>
            <person name="Basile A."/>
            <person name="Luo G."/>
            <person name="Schluter A."/>
            <person name="Konstantinidis K.T."/>
            <person name="Angelidaki I."/>
        </authorList>
    </citation>
    <scope>NUCLEOTIDE SEQUENCE [LARGE SCALE GENOMIC DNA]</scope>
    <source>
        <strain evidence="19">AS19jrsBPTG_9</strain>
    </source>
</reference>
<keyword evidence="11" id="KW-0653">Protein transport</keyword>
<dbReference type="SUPFAM" id="SSF81767">
    <property type="entry name" value="Pre-protein crosslinking domain of SecA"/>
    <property type="match status" value="1"/>
</dbReference>
<name>A0A847VCN9_9BACT</name>
<proteinExistence type="inferred from homology"/>
<keyword evidence="7" id="KW-0479">Metal-binding</keyword>
<gene>
    <name evidence="19" type="ORF">GX888_00970</name>
</gene>
<keyword evidence="5" id="KW-1003">Cell membrane</keyword>
<keyword evidence="4" id="KW-0813">Transport</keyword>
<dbReference type="PROSITE" id="PS51196">
    <property type="entry name" value="SECA_MOTOR_DEAD"/>
    <property type="match status" value="1"/>
</dbReference>
<dbReference type="InterPro" id="IPR001650">
    <property type="entry name" value="Helicase_C-like"/>
</dbReference>
<comment type="cofactor">
    <cofactor evidence="1">
        <name>Zn(2+)</name>
        <dbReference type="ChEBI" id="CHEBI:29105"/>
    </cofactor>
</comment>
<evidence type="ECO:0000256" key="5">
    <source>
        <dbReference type="ARBA" id="ARBA00022475"/>
    </source>
</evidence>
<dbReference type="AlphaFoldDB" id="A0A847VCN9"/>
<dbReference type="GO" id="GO:0046872">
    <property type="term" value="F:metal ion binding"/>
    <property type="evidence" value="ECO:0007669"/>
    <property type="project" value="UniProtKB-KW"/>
</dbReference>